<name>A0A835T2U0_CHLIN</name>
<dbReference type="PROSITE" id="PS51450">
    <property type="entry name" value="LRR"/>
    <property type="match status" value="3"/>
</dbReference>
<dbReference type="SMART" id="SM00369">
    <property type="entry name" value="LRR_TYP"/>
    <property type="match status" value="9"/>
</dbReference>
<evidence type="ECO:0000256" key="4">
    <source>
        <dbReference type="ARBA" id="ARBA00023786"/>
    </source>
</evidence>
<accession>A0A835T2U0</accession>
<comment type="caution">
    <text evidence="7">The sequence shown here is derived from an EMBL/GenBank/DDBJ whole genome shotgun (WGS) entry which is preliminary data.</text>
</comment>
<feature type="region of interest" description="Disordered" evidence="5">
    <location>
        <begin position="777"/>
        <end position="796"/>
    </location>
</feature>
<feature type="region of interest" description="Disordered" evidence="5">
    <location>
        <begin position="335"/>
        <end position="354"/>
    </location>
</feature>
<dbReference type="Pfam" id="PF13516">
    <property type="entry name" value="LRR_6"/>
    <property type="match status" value="2"/>
</dbReference>
<dbReference type="AlphaFoldDB" id="A0A835T2U0"/>
<evidence type="ECO:0000256" key="3">
    <source>
        <dbReference type="ARBA" id="ARBA00022737"/>
    </source>
</evidence>
<feature type="compositionally biased region" description="Pro residues" evidence="5">
    <location>
        <begin position="709"/>
        <end position="724"/>
    </location>
</feature>
<keyword evidence="3" id="KW-0677">Repeat</keyword>
<sequence>MEAGSGGAGSGANGGSAAAAAAEGGRAVAPHLPPAPPHQQHQPPHPGPVLSSAAAAVAAFAAAAASFGRRRNSGGGGGGGSGGIGRSGVASAAAVRVAPPGLITLLLSLPYLSSLELLHVAVSATDVLAAIRHAAAAAAAGAATSAESRGQRAPAGSPGGRLAGPGAGHGAAAGSPGCCSGGLRRLVLVGSGINVMGVGAPAAALQLARLEVLTMDSCTGADELVPLLPLLTRLKHLSLSGMDYAWAAAAGYTRRAGFNSANNLHDQGGAGGGLVGHDEDEEALAELGMLEAAAAAVADAEAEAGPGAQAAAAAAMAAAGGPNAAMALGGGGGGGDGGAGAVSNGEGDAGSRRRRLAAARRPLGFLQRLPRLCSLSLGGAFLRTLPRPSSTSAPDKTASYIRELVVLTGLTALDLSGNGIDDLPYGLVSLPSLRRLDASHNQLVALPGWVTAMQALTSLSVHHNSLERFPVLLYDMTSLQHLAIGHNRISWWPVESLMPRTPPAGLHEHAAADPAAAPPPPPPVAPEPLPHPPPHAGAAWAAHPPVRMAPPPLPPQPCCSMTSLDMSHNRLFGLPGGLAAGALGRSLRCLRLRDSLSGLDGTGAGRAMALLAGVQDLRELDLSSNHLDHHCIVPLSELRSLQRLWLSDNALEELPLGLAHLTDLRLLSLRANRFTDVPVCLRWMSSLEALDLSCNRLTELPVWLGGLHAPPPPQTQEPPPPPPQRQQQPGTAGAGPGPSGSGQPGSRPGTPSACAADADGWVCRCWPPEDAHLVAREHGSKVQHHSPASRACVDSGGLRHSLDAGPRAGGAAMGEAEYGGQPAGGAGRRGELQHCEAGLEGLRWLDVSQQYAVVVKESGVPHIPPRLEVQPPHCLYGPLQGDLPQELLRLPRLRTLVLQRHPLFARSAVLRQLQARGVEVVHPRSLRIEALPGAAAAAFTTAAAAGGVLFPAAFHGRLMLPGGPGGTDAAMRSAAAAAAAAARAAAADPQQVQAAAAAAALAAMPRGLGPRVSLLLLGLVMLLPLCTAWLCAACGLPPPPHVVMLVLVALAVRLALAAMALSRGVEARRQRQRAVAAAAAAAVPPMPGAAPAAGPAAAGLGQQHYF</sequence>
<dbReference type="InterPro" id="IPR001611">
    <property type="entry name" value="Leu-rich_rpt"/>
</dbReference>
<keyword evidence="2" id="KW-0433">Leucine-rich repeat</keyword>
<feature type="region of interest" description="Disordered" evidence="5">
    <location>
        <begin position="502"/>
        <end position="547"/>
    </location>
</feature>
<proteinExistence type="inferred from homology"/>
<feature type="region of interest" description="Disordered" evidence="5">
    <location>
        <begin position="705"/>
        <end position="753"/>
    </location>
</feature>
<dbReference type="PANTHER" id="PTHR48051">
    <property type="match status" value="1"/>
</dbReference>
<comment type="similarity">
    <text evidence="4">Belongs to the SHOC2 family.</text>
</comment>
<dbReference type="EMBL" id="JAEHOC010000013">
    <property type="protein sequence ID" value="KAG2436321.1"/>
    <property type="molecule type" value="Genomic_DNA"/>
</dbReference>
<dbReference type="Gene3D" id="3.80.10.10">
    <property type="entry name" value="Ribonuclease Inhibitor"/>
    <property type="match status" value="2"/>
</dbReference>
<evidence type="ECO:0000313" key="7">
    <source>
        <dbReference type="EMBL" id="KAG2436321.1"/>
    </source>
</evidence>
<feature type="transmembrane region" description="Helical" evidence="6">
    <location>
        <begin position="930"/>
        <end position="950"/>
    </location>
</feature>
<evidence type="ECO:0000256" key="5">
    <source>
        <dbReference type="SAM" id="MobiDB-lite"/>
    </source>
</evidence>
<feature type="compositionally biased region" description="Low complexity" evidence="5">
    <location>
        <begin position="15"/>
        <end position="30"/>
    </location>
</feature>
<feature type="transmembrane region" description="Helical" evidence="6">
    <location>
        <begin position="1042"/>
        <end position="1061"/>
    </location>
</feature>
<dbReference type="SMART" id="SM00364">
    <property type="entry name" value="LRR_BAC"/>
    <property type="match status" value="3"/>
</dbReference>
<feature type="compositionally biased region" description="Gly residues" evidence="5">
    <location>
        <begin position="732"/>
        <end position="743"/>
    </location>
</feature>
<keyword evidence="6" id="KW-0472">Membrane</keyword>
<feature type="compositionally biased region" description="Low complexity" evidence="5">
    <location>
        <begin position="146"/>
        <end position="156"/>
    </location>
</feature>
<evidence type="ECO:0000256" key="6">
    <source>
        <dbReference type="SAM" id="Phobius"/>
    </source>
</evidence>
<feature type="compositionally biased region" description="Gly residues" evidence="5">
    <location>
        <begin position="157"/>
        <end position="168"/>
    </location>
</feature>
<comment type="subcellular location">
    <subcellularLocation>
        <location evidence="1">Cytoplasm</location>
        <location evidence="1">Cytoskeleton</location>
        <location evidence="1">Cilium axoneme</location>
    </subcellularLocation>
</comment>
<keyword evidence="8" id="KW-1185">Reference proteome</keyword>
<feature type="compositionally biased region" description="Low complexity" evidence="5">
    <location>
        <begin position="536"/>
        <end position="546"/>
    </location>
</feature>
<dbReference type="Proteomes" id="UP000650467">
    <property type="component" value="Unassembled WGS sequence"/>
</dbReference>
<dbReference type="OrthoDB" id="1668230at2759"/>
<dbReference type="Pfam" id="PF00560">
    <property type="entry name" value="LRR_1"/>
    <property type="match status" value="1"/>
</dbReference>
<dbReference type="InterPro" id="IPR003591">
    <property type="entry name" value="Leu-rich_rpt_typical-subtyp"/>
</dbReference>
<keyword evidence="6" id="KW-1133">Transmembrane helix</keyword>
<feature type="compositionally biased region" description="Pro residues" evidence="5">
    <location>
        <begin position="516"/>
        <end position="535"/>
    </location>
</feature>
<gene>
    <name evidence="7" type="ORF">HXX76_006631</name>
</gene>
<dbReference type="GO" id="GO:0005930">
    <property type="term" value="C:axoneme"/>
    <property type="evidence" value="ECO:0007669"/>
    <property type="project" value="UniProtKB-SubCell"/>
</dbReference>
<keyword evidence="6" id="KW-0812">Transmembrane</keyword>
<dbReference type="PANTHER" id="PTHR48051:SF54">
    <property type="entry name" value="LEUCINE-RICH REPEAT-CONTAINING PROTEIN"/>
    <property type="match status" value="1"/>
</dbReference>
<dbReference type="InterPro" id="IPR032675">
    <property type="entry name" value="LRR_dom_sf"/>
</dbReference>
<reference evidence="7" key="1">
    <citation type="journal article" date="2020" name="bioRxiv">
        <title>Comparative genomics of Chlamydomonas.</title>
        <authorList>
            <person name="Craig R.J."/>
            <person name="Hasan A.R."/>
            <person name="Ness R.W."/>
            <person name="Keightley P.D."/>
        </authorList>
    </citation>
    <scope>NUCLEOTIDE SEQUENCE</scope>
    <source>
        <strain evidence="7">SAG 7.73</strain>
    </source>
</reference>
<feature type="region of interest" description="Disordered" evidence="5">
    <location>
        <begin position="146"/>
        <end position="168"/>
    </location>
</feature>
<feature type="transmembrane region" description="Helical" evidence="6">
    <location>
        <begin position="1014"/>
        <end position="1036"/>
    </location>
</feature>
<dbReference type="InterPro" id="IPR050216">
    <property type="entry name" value="LRR_domain-containing"/>
</dbReference>
<organism evidence="7 8">
    <name type="scientific">Chlamydomonas incerta</name>
    <dbReference type="NCBI Taxonomy" id="51695"/>
    <lineage>
        <taxon>Eukaryota</taxon>
        <taxon>Viridiplantae</taxon>
        <taxon>Chlorophyta</taxon>
        <taxon>core chlorophytes</taxon>
        <taxon>Chlorophyceae</taxon>
        <taxon>CS clade</taxon>
        <taxon>Chlamydomonadales</taxon>
        <taxon>Chlamydomonadaceae</taxon>
        <taxon>Chlamydomonas</taxon>
    </lineage>
</organism>
<evidence type="ECO:0000256" key="2">
    <source>
        <dbReference type="ARBA" id="ARBA00022614"/>
    </source>
</evidence>
<feature type="compositionally biased region" description="Gly residues" evidence="5">
    <location>
        <begin position="1"/>
        <end position="14"/>
    </location>
</feature>
<protein>
    <submittedName>
        <fullName evidence="7">Uncharacterized protein</fullName>
    </submittedName>
</protein>
<evidence type="ECO:0000256" key="1">
    <source>
        <dbReference type="ARBA" id="ARBA00004430"/>
    </source>
</evidence>
<evidence type="ECO:0000313" key="8">
    <source>
        <dbReference type="Proteomes" id="UP000650467"/>
    </source>
</evidence>
<feature type="region of interest" description="Disordered" evidence="5">
    <location>
        <begin position="1"/>
        <end position="50"/>
    </location>
</feature>
<feature type="compositionally biased region" description="Pro residues" evidence="5">
    <location>
        <begin position="31"/>
        <end position="47"/>
    </location>
</feature>
<dbReference type="SUPFAM" id="SSF52058">
    <property type="entry name" value="L domain-like"/>
    <property type="match status" value="1"/>
</dbReference>